<proteinExistence type="predicted"/>
<sequence length="292" mass="31958">MGNKKILITAATGVTGSAAAANLLGLGIPVRALVHRIDARSEQLRAQGAEIVEGDLLDFAVLDKALLGITGAYFCYPIQIPGIIESTAFFTQAALDAGVGTIVNMSQISARRISKSVAARNHWIAERLLDRSGIPVTHLRPTFFAEWLIYFAESIQKDSVLPLPFGDARYAPIAAEDQGRVISAILNDPTGHAGKIYPLYGPTELSEYEVADLLTEILGRKITYQALEIKEFMPVWEKTVGSKTFNQQHIASVAQECREGLFSGTNDWVEKITLRKPLGMREFILQNKGLFA</sequence>
<accession>A0A7W7ZHQ1</accession>
<dbReference type="Gene3D" id="3.40.50.720">
    <property type="entry name" value="NAD(P)-binding Rossmann-like Domain"/>
    <property type="match status" value="1"/>
</dbReference>
<gene>
    <name evidence="2" type="ORF">HDF16_004856</name>
</gene>
<dbReference type="EMBL" id="JACHIP010000009">
    <property type="protein sequence ID" value="MBB5060120.1"/>
    <property type="molecule type" value="Genomic_DNA"/>
</dbReference>
<comment type="caution">
    <text evidence="2">The sequence shown here is derived from an EMBL/GenBank/DDBJ whole genome shotgun (WGS) entry which is preliminary data.</text>
</comment>
<evidence type="ECO:0000313" key="3">
    <source>
        <dbReference type="Proteomes" id="UP000540989"/>
    </source>
</evidence>
<reference evidence="2 3" key="1">
    <citation type="submission" date="2020-08" db="EMBL/GenBank/DDBJ databases">
        <title>Genomic Encyclopedia of Type Strains, Phase IV (KMG-V): Genome sequencing to study the core and pangenomes of soil and plant-associated prokaryotes.</title>
        <authorList>
            <person name="Whitman W."/>
        </authorList>
    </citation>
    <scope>NUCLEOTIDE SEQUENCE [LARGE SCALE GENOMIC DNA]</scope>
    <source>
        <strain evidence="2 3">M8UP14</strain>
    </source>
</reference>
<dbReference type="Gene3D" id="3.90.25.10">
    <property type="entry name" value="UDP-galactose 4-epimerase, domain 1"/>
    <property type="match status" value="1"/>
</dbReference>
<dbReference type="PANTHER" id="PTHR43162">
    <property type="match status" value="1"/>
</dbReference>
<dbReference type="SUPFAM" id="SSF51735">
    <property type="entry name" value="NAD(P)-binding Rossmann-fold domains"/>
    <property type="match status" value="1"/>
</dbReference>
<dbReference type="InterPro" id="IPR008030">
    <property type="entry name" value="NmrA-like"/>
</dbReference>
<organism evidence="2 3">
    <name type="scientific">Granulicella aggregans</name>
    <dbReference type="NCBI Taxonomy" id="474949"/>
    <lineage>
        <taxon>Bacteria</taxon>
        <taxon>Pseudomonadati</taxon>
        <taxon>Acidobacteriota</taxon>
        <taxon>Terriglobia</taxon>
        <taxon>Terriglobales</taxon>
        <taxon>Acidobacteriaceae</taxon>
        <taxon>Granulicella</taxon>
    </lineage>
</organism>
<evidence type="ECO:0000259" key="1">
    <source>
        <dbReference type="Pfam" id="PF05368"/>
    </source>
</evidence>
<dbReference type="Proteomes" id="UP000540989">
    <property type="component" value="Unassembled WGS sequence"/>
</dbReference>
<keyword evidence="3" id="KW-1185">Reference proteome</keyword>
<feature type="domain" description="NmrA-like" evidence="1">
    <location>
        <begin position="3"/>
        <end position="233"/>
    </location>
</feature>
<evidence type="ECO:0000313" key="2">
    <source>
        <dbReference type="EMBL" id="MBB5060120.1"/>
    </source>
</evidence>
<dbReference type="RefSeq" id="WP_184222198.1">
    <property type="nucleotide sequence ID" value="NZ_JACHIP010000009.1"/>
</dbReference>
<dbReference type="InterPro" id="IPR051604">
    <property type="entry name" value="Ergot_Alk_Oxidoreductase"/>
</dbReference>
<dbReference type="InterPro" id="IPR036291">
    <property type="entry name" value="NAD(P)-bd_dom_sf"/>
</dbReference>
<protein>
    <submittedName>
        <fullName evidence="2">Uncharacterized protein YbjT (DUF2867 family)</fullName>
    </submittedName>
</protein>
<dbReference type="AlphaFoldDB" id="A0A7W7ZHQ1"/>
<dbReference type="Pfam" id="PF05368">
    <property type="entry name" value="NmrA"/>
    <property type="match status" value="1"/>
</dbReference>
<name>A0A7W7ZHQ1_9BACT</name>
<dbReference type="PANTHER" id="PTHR43162:SF1">
    <property type="entry name" value="PRESTALK A DIFFERENTIATION PROTEIN A"/>
    <property type="match status" value="1"/>
</dbReference>